<protein>
    <submittedName>
        <fullName evidence="5">AAA family ATPase</fullName>
    </submittedName>
</protein>
<feature type="domain" description="AAA+ ATPase" evidence="4">
    <location>
        <begin position="1066"/>
        <end position="1242"/>
    </location>
</feature>
<keyword evidence="3" id="KW-0067">ATP-binding</keyword>
<reference evidence="5" key="1">
    <citation type="submission" date="2023-03" db="EMBL/GenBank/DDBJ databases">
        <title>Stygiobacter electus gen. nov., sp. nov., facultatively anaerobic thermotolerant bacterium of the class Ignavibacteria from a well of Yessentuki mineral water deposit.</title>
        <authorList>
            <person name="Podosokorskaya O.A."/>
            <person name="Elcheninov A.G."/>
            <person name="Petrova N.F."/>
            <person name="Zavarzina D.G."/>
            <person name="Kublanov I.V."/>
            <person name="Merkel A.Y."/>
        </authorList>
    </citation>
    <scope>NUCLEOTIDE SEQUENCE</scope>
    <source>
        <strain evidence="5">09-Me</strain>
    </source>
</reference>
<keyword evidence="2" id="KW-0547">Nucleotide-binding</keyword>
<dbReference type="GO" id="GO:0016887">
    <property type="term" value="F:ATP hydrolysis activity"/>
    <property type="evidence" value="ECO:0007669"/>
    <property type="project" value="InterPro"/>
</dbReference>
<dbReference type="SUPFAM" id="SSF52540">
    <property type="entry name" value="P-loop containing nucleoside triphosphate hydrolases"/>
    <property type="match status" value="3"/>
</dbReference>
<comment type="similarity">
    <text evidence="1">Belongs to the CbxX/CfxQ family.</text>
</comment>
<dbReference type="InterPro" id="IPR041627">
    <property type="entry name" value="AAA_lid_6"/>
</dbReference>
<evidence type="ECO:0000256" key="3">
    <source>
        <dbReference type="ARBA" id="ARBA00022840"/>
    </source>
</evidence>
<accession>A0AAE3TCE6</accession>
<dbReference type="Pfam" id="PF17866">
    <property type="entry name" value="AAA_lid_6"/>
    <property type="match status" value="3"/>
</dbReference>
<sequence>MGFFTSEQDINKLQQEAFDHLWNGRFRIALPIAEKIFLNRPDDSDAAICYAWALLENGNPIKALELANLAVELKGDSVKARIYRAYLLSRMSIFEGAIADLDYSIEKQKDTLAWSYLNKARSLAGLQKFDEANHLLDLAIIIDNNNHKNWKELRFFLEKANEIKSLNLKEKKEEINSLIELSNHAIKSKEYWFSLYASRKILESEFNAQAQLIELESMIYLFQIKPALKKAEELKSKFSNNEVFNKIYNLIKKFNEIEKDDEIIPSKRKTKTKSTIQIEEIITPRTDASYYPNEFVDIFSIKIFDVDEEQKTNERIYFSQFDFNTKTFGAEVIFNNLFYNKVDKIFDAVAVWYFNDFEVYKNNFKINIKKDWDSVIFVQTFNKSKIDFKKGQAKVEFYIQNFKVAEKYFLINDQAIQEVEEKLTSNLSVNDQDKLKTKTITKREVRPLNELLDELNSFTGLNSIKDAIKNFIAYLEFIKERKKLGLKADENISINAVFLGNPGTGKTTIARMLGDIFYAMGILPSGHVVEVDRAALVGEYVGQTAQKTEKKINEAIGGVLFIDEAYTLVKQGASNDFGQEAIDILLKRMEDRKGEFVVIVAGYPDEMNLFLNSNPGLKSRFTHTFVFEDYTPDELIEIFEKMIAKEDYVITETAKDILKKELMNLYRRRDKTFGNARLIKRLFENCKINLSKICLQLKEEEKTREILTTFTEEVILQSFSKSKSKEVKIPINEEALTEALNELNNLVGLKNIKKEINDMIKLARYLHKQGEDLGKIYSEHILFLGNPGTGKTTVARIFGKIYSALGVLPKGHLVETDRQGLVAGFVGQTAEKTTRMIDLAIGGVLFIDEAYALVKPNDSGSDFGKEAIDILLKRMEDDRGKFIVIAAGYTDEMNKFISSNPGIKSRFSKSFTFEDYTPDELLEIVHRTFIKENKKLKPDAENILKKHFELIYKNRDKKFGNARIVRNLLEALKQKTLLRLADSQSNQKSEENILTIEVEDIQEVINREVEAKSYNVKGDPLKLQEEINELNNLVGLENVKQEIFKLISFAKISKLKKEQGLESPERNLNSIFIGNNGTGKRTVAKIFGKILKELGILEKGNLVEVDRKDFIANYHGQTEINTNKILQQAFGGILFIKDASFLFQKDDFSLEAVNTIFKGINYYKGKMIVILADKKNNVYTLMNNYQQLKNYFPNVFHFEDYSPRQLLAIAANIAEKNGYFLDEGALQELMDYFNDIYLLRKDDFENGIIARNVLYQSITNQEERIFSIYEKEDVDLKTITLEDVQKVRLTD</sequence>
<dbReference type="PRINTS" id="PR00819">
    <property type="entry name" value="CBXCFQXSUPER"/>
</dbReference>
<dbReference type="PANTHER" id="PTHR43392:SF2">
    <property type="entry name" value="AAA-TYPE ATPASE FAMILY PROTEIN _ ANKYRIN REPEAT FAMILY PROTEIN"/>
    <property type="match status" value="1"/>
</dbReference>
<evidence type="ECO:0000256" key="2">
    <source>
        <dbReference type="ARBA" id="ARBA00022741"/>
    </source>
</evidence>
<dbReference type="PANTHER" id="PTHR43392">
    <property type="entry name" value="AAA-TYPE ATPASE FAMILY PROTEIN / ANKYRIN REPEAT FAMILY PROTEIN"/>
    <property type="match status" value="1"/>
</dbReference>
<dbReference type="SMART" id="SM00382">
    <property type="entry name" value="AAA"/>
    <property type="match status" value="3"/>
</dbReference>
<dbReference type="RefSeq" id="WP_321535153.1">
    <property type="nucleotide sequence ID" value="NZ_JARGDL010000004.1"/>
</dbReference>
<dbReference type="CDD" id="cd00009">
    <property type="entry name" value="AAA"/>
    <property type="match status" value="1"/>
</dbReference>
<organism evidence="5 6">
    <name type="scientific">Stygiobacter electus</name>
    <dbReference type="NCBI Taxonomy" id="3032292"/>
    <lineage>
        <taxon>Bacteria</taxon>
        <taxon>Pseudomonadati</taxon>
        <taxon>Ignavibacteriota</taxon>
        <taxon>Ignavibacteria</taxon>
        <taxon>Ignavibacteriales</taxon>
        <taxon>Melioribacteraceae</taxon>
        <taxon>Stygiobacter</taxon>
    </lineage>
</organism>
<evidence type="ECO:0000313" key="6">
    <source>
        <dbReference type="Proteomes" id="UP001221302"/>
    </source>
</evidence>
<dbReference type="InterPro" id="IPR027417">
    <property type="entry name" value="P-loop_NTPase"/>
</dbReference>
<dbReference type="Gene3D" id="1.10.8.60">
    <property type="match status" value="3"/>
</dbReference>
<dbReference type="Proteomes" id="UP001221302">
    <property type="component" value="Unassembled WGS sequence"/>
</dbReference>
<evidence type="ECO:0000256" key="1">
    <source>
        <dbReference type="ARBA" id="ARBA00010378"/>
    </source>
</evidence>
<keyword evidence="6" id="KW-1185">Reference proteome</keyword>
<feature type="domain" description="AAA+ ATPase" evidence="4">
    <location>
        <begin position="777"/>
        <end position="917"/>
    </location>
</feature>
<evidence type="ECO:0000259" key="4">
    <source>
        <dbReference type="SMART" id="SM00382"/>
    </source>
</evidence>
<feature type="domain" description="AAA+ ATPase" evidence="4">
    <location>
        <begin position="492"/>
        <end position="631"/>
    </location>
</feature>
<gene>
    <name evidence="5" type="ORF">P0M35_04430</name>
</gene>
<name>A0AAE3TCE6_9BACT</name>
<proteinExistence type="inferred from homology"/>
<dbReference type="InterPro" id="IPR050773">
    <property type="entry name" value="CbxX/CfxQ_RuBisCO_ESX"/>
</dbReference>
<dbReference type="InterPro" id="IPR000641">
    <property type="entry name" value="CbxX/CfxQ"/>
</dbReference>
<dbReference type="Gene3D" id="3.40.50.300">
    <property type="entry name" value="P-loop containing nucleotide triphosphate hydrolases"/>
    <property type="match status" value="3"/>
</dbReference>
<dbReference type="Pfam" id="PF00004">
    <property type="entry name" value="AAA"/>
    <property type="match status" value="3"/>
</dbReference>
<dbReference type="InterPro" id="IPR003593">
    <property type="entry name" value="AAA+_ATPase"/>
</dbReference>
<dbReference type="SUPFAM" id="SSF48452">
    <property type="entry name" value="TPR-like"/>
    <property type="match status" value="1"/>
</dbReference>
<evidence type="ECO:0000313" key="5">
    <source>
        <dbReference type="EMBL" id="MDF1611386.1"/>
    </source>
</evidence>
<comment type="caution">
    <text evidence="5">The sequence shown here is derived from an EMBL/GenBank/DDBJ whole genome shotgun (WGS) entry which is preliminary data.</text>
</comment>
<dbReference type="FunFam" id="3.40.50.300:FF:000216">
    <property type="entry name" value="Type VII secretion ATPase EccA"/>
    <property type="match status" value="2"/>
</dbReference>
<dbReference type="Gene3D" id="1.25.40.10">
    <property type="entry name" value="Tetratricopeptide repeat domain"/>
    <property type="match status" value="1"/>
</dbReference>
<dbReference type="EMBL" id="JARGDL010000004">
    <property type="protein sequence ID" value="MDF1611386.1"/>
    <property type="molecule type" value="Genomic_DNA"/>
</dbReference>
<dbReference type="GO" id="GO:0005524">
    <property type="term" value="F:ATP binding"/>
    <property type="evidence" value="ECO:0007669"/>
    <property type="project" value="UniProtKB-KW"/>
</dbReference>
<dbReference type="InterPro" id="IPR003959">
    <property type="entry name" value="ATPase_AAA_core"/>
</dbReference>
<dbReference type="InterPro" id="IPR011990">
    <property type="entry name" value="TPR-like_helical_dom_sf"/>
</dbReference>